<feature type="non-terminal residue" evidence="1">
    <location>
        <position position="1"/>
    </location>
</feature>
<evidence type="ECO:0000313" key="2">
    <source>
        <dbReference type="Proteomes" id="UP000801492"/>
    </source>
</evidence>
<evidence type="ECO:0000313" key="1">
    <source>
        <dbReference type="EMBL" id="KAF2891243.1"/>
    </source>
</evidence>
<name>A0A8K0CV33_IGNLU</name>
<accession>A0A8K0CV33</accession>
<keyword evidence="2" id="KW-1185">Reference proteome</keyword>
<comment type="caution">
    <text evidence="1">The sequence shown here is derived from an EMBL/GenBank/DDBJ whole genome shotgun (WGS) entry which is preliminary data.</text>
</comment>
<feature type="non-terminal residue" evidence="1">
    <location>
        <position position="94"/>
    </location>
</feature>
<evidence type="ECO:0008006" key="3">
    <source>
        <dbReference type="Google" id="ProtNLM"/>
    </source>
</evidence>
<organism evidence="1 2">
    <name type="scientific">Ignelater luminosus</name>
    <name type="common">Cucubano</name>
    <name type="synonym">Pyrophorus luminosus</name>
    <dbReference type="NCBI Taxonomy" id="2038154"/>
    <lineage>
        <taxon>Eukaryota</taxon>
        <taxon>Metazoa</taxon>
        <taxon>Ecdysozoa</taxon>
        <taxon>Arthropoda</taxon>
        <taxon>Hexapoda</taxon>
        <taxon>Insecta</taxon>
        <taxon>Pterygota</taxon>
        <taxon>Neoptera</taxon>
        <taxon>Endopterygota</taxon>
        <taxon>Coleoptera</taxon>
        <taxon>Polyphaga</taxon>
        <taxon>Elateriformia</taxon>
        <taxon>Elateroidea</taxon>
        <taxon>Elateridae</taxon>
        <taxon>Agrypninae</taxon>
        <taxon>Pyrophorini</taxon>
        <taxon>Ignelater</taxon>
    </lineage>
</organism>
<proteinExistence type="predicted"/>
<dbReference type="EMBL" id="VTPC01035833">
    <property type="protein sequence ID" value="KAF2891243.1"/>
    <property type="molecule type" value="Genomic_DNA"/>
</dbReference>
<dbReference type="OrthoDB" id="6590376at2759"/>
<dbReference type="Proteomes" id="UP000801492">
    <property type="component" value="Unassembled WGS sequence"/>
</dbReference>
<gene>
    <name evidence="1" type="ORF">ILUMI_14930</name>
</gene>
<sequence>GGAIPAETKLLLTLRFYATGNMLISVSDFVGVSVASGSRIVKNVSHALASLKPDFIQMPQGRELERTALEFFNVAHFPTCCGAIDCTHIRIISP</sequence>
<dbReference type="AlphaFoldDB" id="A0A8K0CV33"/>
<reference evidence="1" key="1">
    <citation type="submission" date="2019-08" db="EMBL/GenBank/DDBJ databases">
        <title>The genome of the North American firefly Photinus pyralis.</title>
        <authorList>
            <consortium name="Photinus pyralis genome working group"/>
            <person name="Fallon T.R."/>
            <person name="Sander Lower S.E."/>
            <person name="Weng J.-K."/>
        </authorList>
    </citation>
    <scope>NUCLEOTIDE SEQUENCE</scope>
    <source>
        <strain evidence="1">TRF0915ILg1</strain>
        <tissue evidence="1">Whole body</tissue>
    </source>
</reference>
<protein>
    <recommendedName>
        <fullName evidence="3">Nuclease HARBI1</fullName>
    </recommendedName>
</protein>